<protein>
    <recommendedName>
        <fullName evidence="3">Aminoacyl-tRNA synthetase class II (D/K/N) domain-containing protein</fullName>
    </recommendedName>
</protein>
<organism evidence="1 2">
    <name type="scientific">Streptomyces carpinensis</name>
    <dbReference type="NCBI Taxonomy" id="66369"/>
    <lineage>
        <taxon>Bacteria</taxon>
        <taxon>Bacillati</taxon>
        <taxon>Actinomycetota</taxon>
        <taxon>Actinomycetes</taxon>
        <taxon>Kitasatosporales</taxon>
        <taxon>Streptomycetaceae</taxon>
        <taxon>Streptomyces</taxon>
    </lineage>
</organism>
<keyword evidence="2" id="KW-1185">Reference proteome</keyword>
<reference evidence="1 2" key="1">
    <citation type="submission" date="2024-06" db="EMBL/GenBank/DDBJ databases">
        <title>The Natural Products Discovery Center: Release of the First 8490 Sequenced Strains for Exploring Actinobacteria Biosynthetic Diversity.</title>
        <authorList>
            <person name="Kalkreuter E."/>
            <person name="Kautsar S.A."/>
            <person name="Yang D."/>
            <person name="Bader C.D."/>
            <person name="Teijaro C.N."/>
            <person name="Fluegel L."/>
            <person name="Davis C.M."/>
            <person name="Simpson J.R."/>
            <person name="Lauterbach L."/>
            <person name="Steele A.D."/>
            <person name="Gui C."/>
            <person name="Meng S."/>
            <person name="Li G."/>
            <person name="Viehrig K."/>
            <person name="Ye F."/>
            <person name="Su P."/>
            <person name="Kiefer A.F."/>
            <person name="Nichols A."/>
            <person name="Cepeda A.J."/>
            <person name="Yan W."/>
            <person name="Fan B."/>
            <person name="Jiang Y."/>
            <person name="Adhikari A."/>
            <person name="Zheng C.-J."/>
            <person name="Schuster L."/>
            <person name="Cowan T.M."/>
            <person name="Smanski M.J."/>
            <person name="Chevrette M.G."/>
            <person name="De Carvalho L.P.S."/>
            <person name="Shen B."/>
        </authorList>
    </citation>
    <scope>NUCLEOTIDE SEQUENCE [LARGE SCALE GENOMIC DNA]</scope>
    <source>
        <strain evidence="1 2">NPDC000634</strain>
    </source>
</reference>
<proteinExistence type="predicted"/>
<accession>A0ABV1W091</accession>
<dbReference type="Proteomes" id="UP001458415">
    <property type="component" value="Unassembled WGS sequence"/>
</dbReference>
<evidence type="ECO:0000313" key="2">
    <source>
        <dbReference type="Proteomes" id="UP001458415"/>
    </source>
</evidence>
<gene>
    <name evidence="1" type="ORF">ABT317_11375</name>
</gene>
<dbReference type="RefSeq" id="WP_279634624.1">
    <property type="nucleotide sequence ID" value="NZ_MUBM01000008.1"/>
</dbReference>
<evidence type="ECO:0008006" key="3">
    <source>
        <dbReference type="Google" id="ProtNLM"/>
    </source>
</evidence>
<name>A0ABV1W091_9ACTN</name>
<dbReference type="EMBL" id="JBEPCU010000141">
    <property type="protein sequence ID" value="MER6977593.1"/>
    <property type="molecule type" value="Genomic_DNA"/>
</dbReference>
<sequence length="43" mass="4790">MPQGVFRCPAGWQGLGRVLMVMLGLDSIREATFLFRGPNRLTP</sequence>
<comment type="caution">
    <text evidence="1">The sequence shown here is derived from an EMBL/GenBank/DDBJ whole genome shotgun (WGS) entry which is preliminary data.</text>
</comment>
<evidence type="ECO:0000313" key="1">
    <source>
        <dbReference type="EMBL" id="MER6977593.1"/>
    </source>
</evidence>